<gene>
    <name evidence="2" type="ORF">KIN20_012092</name>
</gene>
<evidence type="ECO:0000313" key="2">
    <source>
        <dbReference type="EMBL" id="KAJ1354985.1"/>
    </source>
</evidence>
<dbReference type="AlphaFoldDB" id="A0AAD5QN00"/>
<protein>
    <submittedName>
        <fullName evidence="2">Uncharacterized protein</fullName>
    </submittedName>
</protein>
<keyword evidence="3" id="KW-1185">Reference proteome</keyword>
<feature type="compositionally biased region" description="Polar residues" evidence="1">
    <location>
        <begin position="31"/>
        <end position="45"/>
    </location>
</feature>
<comment type="caution">
    <text evidence="2">The sequence shown here is derived from an EMBL/GenBank/DDBJ whole genome shotgun (WGS) entry which is preliminary data.</text>
</comment>
<dbReference type="Proteomes" id="UP001196413">
    <property type="component" value="Unassembled WGS sequence"/>
</dbReference>
<name>A0AAD5QN00_PARTN</name>
<reference evidence="2" key="1">
    <citation type="submission" date="2021-06" db="EMBL/GenBank/DDBJ databases">
        <title>Parelaphostrongylus tenuis whole genome reference sequence.</title>
        <authorList>
            <person name="Garwood T.J."/>
            <person name="Larsen P.A."/>
            <person name="Fountain-Jones N.M."/>
            <person name="Garbe J.R."/>
            <person name="Macchietto M.G."/>
            <person name="Kania S.A."/>
            <person name="Gerhold R.W."/>
            <person name="Richards J.E."/>
            <person name="Wolf T.M."/>
        </authorList>
    </citation>
    <scope>NUCLEOTIDE SEQUENCE</scope>
    <source>
        <strain evidence="2">MNPRO001-30</strain>
        <tissue evidence="2">Meninges</tissue>
    </source>
</reference>
<feature type="region of interest" description="Disordered" evidence="1">
    <location>
        <begin position="31"/>
        <end position="51"/>
    </location>
</feature>
<sequence length="76" mass="8474">MIGEFILKKNTDGDYKDLESGEVCALSYHSSGFGSTSHQLRTPSTAIPEPHGESTRLALIDIPKGRESLRRYRNHT</sequence>
<proteinExistence type="predicted"/>
<evidence type="ECO:0000313" key="3">
    <source>
        <dbReference type="Proteomes" id="UP001196413"/>
    </source>
</evidence>
<dbReference type="EMBL" id="JAHQIW010002294">
    <property type="protein sequence ID" value="KAJ1354985.1"/>
    <property type="molecule type" value="Genomic_DNA"/>
</dbReference>
<organism evidence="2 3">
    <name type="scientific">Parelaphostrongylus tenuis</name>
    <name type="common">Meningeal worm</name>
    <dbReference type="NCBI Taxonomy" id="148309"/>
    <lineage>
        <taxon>Eukaryota</taxon>
        <taxon>Metazoa</taxon>
        <taxon>Ecdysozoa</taxon>
        <taxon>Nematoda</taxon>
        <taxon>Chromadorea</taxon>
        <taxon>Rhabditida</taxon>
        <taxon>Rhabditina</taxon>
        <taxon>Rhabditomorpha</taxon>
        <taxon>Strongyloidea</taxon>
        <taxon>Metastrongylidae</taxon>
        <taxon>Parelaphostrongylus</taxon>
    </lineage>
</organism>
<accession>A0AAD5QN00</accession>
<evidence type="ECO:0000256" key="1">
    <source>
        <dbReference type="SAM" id="MobiDB-lite"/>
    </source>
</evidence>